<name>A0A8S5URE1_9CAUD</name>
<accession>A0A8S5URE1</accession>
<protein>
    <submittedName>
        <fullName evidence="1">Uncharacterized protein</fullName>
    </submittedName>
</protein>
<organism evidence="1">
    <name type="scientific">Siphoviridae sp. ctg6c78</name>
    <dbReference type="NCBI Taxonomy" id="2825603"/>
    <lineage>
        <taxon>Viruses</taxon>
        <taxon>Duplodnaviria</taxon>
        <taxon>Heunggongvirae</taxon>
        <taxon>Uroviricota</taxon>
        <taxon>Caudoviricetes</taxon>
    </lineage>
</organism>
<proteinExistence type="predicted"/>
<reference evidence="1" key="1">
    <citation type="journal article" date="2021" name="Proc. Natl. Acad. Sci. U.S.A.">
        <title>A Catalog of Tens of Thousands of Viruses from Human Metagenomes Reveals Hidden Associations with Chronic Diseases.</title>
        <authorList>
            <person name="Tisza M.J."/>
            <person name="Buck C.B."/>
        </authorList>
    </citation>
    <scope>NUCLEOTIDE SEQUENCE</scope>
    <source>
        <strain evidence="1">Ctg6c78</strain>
    </source>
</reference>
<dbReference type="EMBL" id="BK016125">
    <property type="protein sequence ID" value="DAF97065.1"/>
    <property type="molecule type" value="Genomic_DNA"/>
</dbReference>
<evidence type="ECO:0000313" key="1">
    <source>
        <dbReference type="EMBL" id="DAF97065.1"/>
    </source>
</evidence>
<sequence>MKYNYAIVDETGKCYDLRKCTFCICDKFHVPVDYIDVQYLSGYYWPLPEFVDNDADFTGEWYSDPAHTIKGVAH</sequence>